<comment type="similarity">
    <text evidence="2 9">Belongs to the GSP F family.</text>
</comment>
<keyword evidence="3 9" id="KW-0813">Transport</keyword>
<evidence type="ECO:0000256" key="5">
    <source>
        <dbReference type="ARBA" id="ARBA00022519"/>
    </source>
</evidence>
<keyword evidence="13" id="KW-1185">Reference proteome</keyword>
<dbReference type="EMBL" id="SMFT01000003">
    <property type="protein sequence ID" value="TCJ97970.1"/>
    <property type="molecule type" value="Genomic_DNA"/>
</dbReference>
<dbReference type="GO" id="GO:0005886">
    <property type="term" value="C:plasma membrane"/>
    <property type="evidence" value="ECO:0007669"/>
    <property type="project" value="UniProtKB-SubCell"/>
</dbReference>
<dbReference type="RefSeq" id="WP_132691176.1">
    <property type="nucleotide sequence ID" value="NZ_SMFT01000003.1"/>
</dbReference>
<dbReference type="PRINTS" id="PR00812">
    <property type="entry name" value="BCTERIALGSPF"/>
</dbReference>
<protein>
    <submittedName>
        <fullName evidence="12">Protein transport protein HofC</fullName>
    </submittedName>
</protein>
<dbReference type="PROSITE" id="PS00874">
    <property type="entry name" value="T2SP_F"/>
    <property type="match status" value="1"/>
</dbReference>
<evidence type="ECO:0000256" key="9">
    <source>
        <dbReference type="RuleBase" id="RU003923"/>
    </source>
</evidence>
<keyword evidence="8 10" id="KW-0472">Membrane</keyword>
<dbReference type="InterPro" id="IPR001992">
    <property type="entry name" value="T2SS_GspF/T4SS_PilC_CS"/>
</dbReference>
<name>A0A4R1FUI5_9PAST</name>
<evidence type="ECO:0000256" key="4">
    <source>
        <dbReference type="ARBA" id="ARBA00022475"/>
    </source>
</evidence>
<dbReference type="GO" id="GO:0015628">
    <property type="term" value="P:protein secretion by the type II secretion system"/>
    <property type="evidence" value="ECO:0007669"/>
    <property type="project" value="TreeGrafter"/>
</dbReference>
<evidence type="ECO:0000256" key="10">
    <source>
        <dbReference type="SAM" id="Phobius"/>
    </source>
</evidence>
<evidence type="ECO:0000256" key="6">
    <source>
        <dbReference type="ARBA" id="ARBA00022692"/>
    </source>
</evidence>
<evidence type="ECO:0000313" key="13">
    <source>
        <dbReference type="Proteomes" id="UP000294702"/>
    </source>
</evidence>
<dbReference type="OrthoDB" id="9805682at2"/>
<gene>
    <name evidence="12" type="ORF">EV694_1568</name>
</gene>
<keyword evidence="7 10" id="KW-1133">Transmembrane helix</keyword>
<feature type="transmembrane region" description="Helical" evidence="10">
    <location>
        <begin position="215"/>
        <end position="234"/>
    </location>
</feature>
<dbReference type="PANTHER" id="PTHR30012:SF7">
    <property type="entry name" value="PROTEIN TRANSPORT PROTEIN HOFC HOMOLOG"/>
    <property type="match status" value="1"/>
</dbReference>
<keyword evidence="6 9" id="KW-0812">Transmembrane</keyword>
<feature type="transmembrane region" description="Helical" evidence="10">
    <location>
        <begin position="379"/>
        <end position="400"/>
    </location>
</feature>
<keyword evidence="4" id="KW-1003">Cell membrane</keyword>
<comment type="caution">
    <text evidence="12">The sequence shown here is derived from an EMBL/GenBank/DDBJ whole genome shotgun (WGS) entry which is preliminary data.</text>
</comment>
<accession>A0A4R1FUI5</accession>
<dbReference type="AlphaFoldDB" id="A0A4R1FUI5"/>
<dbReference type="Gene3D" id="1.20.81.30">
    <property type="entry name" value="Type II secretion system (T2SS), domain F"/>
    <property type="match status" value="2"/>
</dbReference>
<feature type="transmembrane region" description="Helical" evidence="10">
    <location>
        <begin position="162"/>
        <end position="185"/>
    </location>
</feature>
<evidence type="ECO:0000313" key="12">
    <source>
        <dbReference type="EMBL" id="TCJ97970.1"/>
    </source>
</evidence>
<proteinExistence type="inferred from homology"/>
<evidence type="ECO:0000256" key="1">
    <source>
        <dbReference type="ARBA" id="ARBA00004429"/>
    </source>
</evidence>
<evidence type="ECO:0000256" key="3">
    <source>
        <dbReference type="ARBA" id="ARBA00022448"/>
    </source>
</evidence>
<feature type="domain" description="Type II secretion system protein GspF" evidence="11">
    <location>
        <begin position="266"/>
        <end position="398"/>
    </location>
</feature>
<organism evidence="12 13">
    <name type="scientific">Volucribacter psittacicida</name>
    <dbReference type="NCBI Taxonomy" id="203482"/>
    <lineage>
        <taxon>Bacteria</taxon>
        <taxon>Pseudomonadati</taxon>
        <taxon>Pseudomonadota</taxon>
        <taxon>Gammaproteobacteria</taxon>
        <taxon>Pasteurellales</taxon>
        <taxon>Pasteurellaceae</taxon>
        <taxon>Volucribacter</taxon>
    </lineage>
</organism>
<keyword evidence="5" id="KW-0997">Cell inner membrane</keyword>
<dbReference type="Proteomes" id="UP000294702">
    <property type="component" value="Unassembled WGS sequence"/>
</dbReference>
<feature type="domain" description="Type II secretion system protein GspF" evidence="11">
    <location>
        <begin position="64"/>
        <end position="186"/>
    </location>
</feature>
<dbReference type="InterPro" id="IPR003004">
    <property type="entry name" value="GspF/PilC"/>
</dbReference>
<evidence type="ECO:0000256" key="7">
    <source>
        <dbReference type="ARBA" id="ARBA00022989"/>
    </source>
</evidence>
<dbReference type="Pfam" id="PF00482">
    <property type="entry name" value="T2SSF"/>
    <property type="match status" value="2"/>
</dbReference>
<reference evidence="12 13" key="1">
    <citation type="submission" date="2019-03" db="EMBL/GenBank/DDBJ databases">
        <title>Genomic Encyclopedia of Type Strains, Phase IV (KMG-IV): sequencing the most valuable type-strain genomes for metagenomic binning, comparative biology and taxonomic classification.</title>
        <authorList>
            <person name="Goeker M."/>
        </authorList>
    </citation>
    <scope>NUCLEOTIDE SEQUENCE [LARGE SCALE GENOMIC DNA]</scope>
    <source>
        <strain evidence="12 13">DSM 15534</strain>
    </source>
</reference>
<sequence>MSKEKLFYWRGKNRLQRQQRGIIIAETAQMAEQILFQRGIQQIKLQRNWQLRHRINHKEICALLTQLATLLKATIPLNQSLHLLWQYCENLALYRWLKLIINDIENGYSFSQALSQHQSYFTVQEQQLIKAGEMTGQLVDVCQQIALQRQQQLRLQQKMQKILLYPMVVLLLSLSLTLLLLWFIVPQFAQMYGEQAELPLFTQLLLAVSHYLQQYGLISLLLILQLGALAHNVLKSSLWFYHKKMIFLSSIPLLNHLLSLVRTINFCHALGLMLQAGIPIQQALQSFLPLSINTTSKQVVTQKDPVLANEVQHILQSLQQGYCFSESINEGFFPQQALKMLQIGEKSGKLVFMLQQITQHYREQIEHKLDLLAQLLEPLLMLIIGSIIAIIMLGMYLPLFNMGNML</sequence>
<comment type="subcellular location">
    <subcellularLocation>
        <location evidence="1 9">Cell inner membrane</location>
        <topology evidence="1 9">Multi-pass membrane protein</topology>
    </subcellularLocation>
</comment>
<dbReference type="InterPro" id="IPR018076">
    <property type="entry name" value="T2SS_GspF_dom"/>
</dbReference>
<evidence type="ECO:0000259" key="11">
    <source>
        <dbReference type="Pfam" id="PF00482"/>
    </source>
</evidence>
<evidence type="ECO:0000256" key="8">
    <source>
        <dbReference type="ARBA" id="ARBA00023136"/>
    </source>
</evidence>
<dbReference type="InterPro" id="IPR042094">
    <property type="entry name" value="T2SS_GspF_sf"/>
</dbReference>
<evidence type="ECO:0000256" key="2">
    <source>
        <dbReference type="ARBA" id="ARBA00005745"/>
    </source>
</evidence>
<dbReference type="PANTHER" id="PTHR30012">
    <property type="entry name" value="GENERAL SECRETION PATHWAY PROTEIN"/>
    <property type="match status" value="1"/>
</dbReference>